<feature type="domain" description="Pyridoxamine 5'-phosphate oxidase N-terminal" evidence="3">
    <location>
        <begin position="18"/>
        <end position="107"/>
    </location>
</feature>
<evidence type="ECO:0000256" key="2">
    <source>
        <dbReference type="SAM" id="MobiDB-lite"/>
    </source>
</evidence>
<dbReference type="GO" id="GO:0016627">
    <property type="term" value="F:oxidoreductase activity, acting on the CH-CH group of donors"/>
    <property type="evidence" value="ECO:0007669"/>
    <property type="project" value="TreeGrafter"/>
</dbReference>
<dbReference type="SUPFAM" id="SSF50475">
    <property type="entry name" value="FMN-binding split barrel"/>
    <property type="match status" value="1"/>
</dbReference>
<dbReference type="Gene3D" id="2.30.110.10">
    <property type="entry name" value="Electron Transport, Fmn-binding Protein, Chain A"/>
    <property type="match status" value="1"/>
</dbReference>
<dbReference type="GO" id="GO:0070967">
    <property type="term" value="F:coenzyme F420 binding"/>
    <property type="evidence" value="ECO:0007669"/>
    <property type="project" value="TreeGrafter"/>
</dbReference>
<comment type="caution">
    <text evidence="4">The sequence shown here is derived from an EMBL/GenBank/DDBJ whole genome shotgun (WGS) entry which is preliminary data.</text>
</comment>
<dbReference type="Proteomes" id="UP000239209">
    <property type="component" value="Unassembled WGS sequence"/>
</dbReference>
<keyword evidence="5" id="KW-1185">Reference proteome</keyword>
<sequence length="153" mass="17142">MASWQQIEKDNPEFATKVRALFDAGTNKTIATLRRDGSPRISGTELKFHGGEATFGSMSDSRKLHDIRRDPRVAIHSPTLEPPPDHPEQWPGDAKLTGTALEIPPPEEHAGDGSGHFRVDIREVSVTYVGDPADHLVIESWDEKHGYRRRTRK</sequence>
<evidence type="ECO:0000259" key="3">
    <source>
        <dbReference type="Pfam" id="PF01243"/>
    </source>
</evidence>
<dbReference type="AlphaFoldDB" id="A0A2T0SCP7"/>
<organism evidence="4 5">
    <name type="scientific">Pseudosporangium ferrugineum</name>
    <dbReference type="NCBI Taxonomy" id="439699"/>
    <lineage>
        <taxon>Bacteria</taxon>
        <taxon>Bacillati</taxon>
        <taxon>Actinomycetota</taxon>
        <taxon>Actinomycetes</taxon>
        <taxon>Micromonosporales</taxon>
        <taxon>Micromonosporaceae</taxon>
        <taxon>Pseudosporangium</taxon>
    </lineage>
</organism>
<evidence type="ECO:0000313" key="4">
    <source>
        <dbReference type="EMBL" id="PRY31151.1"/>
    </source>
</evidence>
<dbReference type="Pfam" id="PF01243">
    <property type="entry name" value="PNPOx_N"/>
    <property type="match status" value="1"/>
</dbReference>
<evidence type="ECO:0000313" key="5">
    <source>
        <dbReference type="Proteomes" id="UP000239209"/>
    </source>
</evidence>
<dbReference type="InterPro" id="IPR012349">
    <property type="entry name" value="Split_barrel_FMN-bd"/>
</dbReference>
<reference evidence="4 5" key="1">
    <citation type="submission" date="2018-03" db="EMBL/GenBank/DDBJ databases">
        <title>Genomic Encyclopedia of Archaeal and Bacterial Type Strains, Phase II (KMG-II): from individual species to whole genera.</title>
        <authorList>
            <person name="Goeker M."/>
        </authorList>
    </citation>
    <scope>NUCLEOTIDE SEQUENCE [LARGE SCALE GENOMIC DNA]</scope>
    <source>
        <strain evidence="4 5">DSM 45348</strain>
    </source>
</reference>
<name>A0A2T0SCP7_9ACTN</name>
<dbReference type="PANTHER" id="PTHR35176">
    <property type="entry name" value="HEME OXYGENASE HI_0854-RELATED"/>
    <property type="match status" value="1"/>
</dbReference>
<feature type="compositionally biased region" description="Basic and acidic residues" evidence="2">
    <location>
        <begin position="106"/>
        <end position="115"/>
    </location>
</feature>
<dbReference type="InterPro" id="IPR052019">
    <property type="entry name" value="F420H2_bilvrd_red/Heme_oxyg"/>
</dbReference>
<protein>
    <submittedName>
        <fullName evidence="4">Pyridoxamine 5'-phosphate oxidase</fullName>
    </submittedName>
</protein>
<dbReference type="RefSeq" id="WP_106125678.1">
    <property type="nucleotide sequence ID" value="NZ_PVZG01000003.1"/>
</dbReference>
<accession>A0A2T0SCP7</accession>
<dbReference type="PANTHER" id="PTHR35176:SF6">
    <property type="entry name" value="HEME OXYGENASE HI_0854-RELATED"/>
    <property type="match status" value="1"/>
</dbReference>
<dbReference type="InterPro" id="IPR011576">
    <property type="entry name" value="Pyridox_Oxase_N"/>
</dbReference>
<dbReference type="EMBL" id="PVZG01000003">
    <property type="protein sequence ID" value="PRY31151.1"/>
    <property type="molecule type" value="Genomic_DNA"/>
</dbReference>
<gene>
    <name evidence="4" type="ORF">CLV70_10335</name>
</gene>
<feature type="region of interest" description="Disordered" evidence="2">
    <location>
        <begin position="75"/>
        <end position="115"/>
    </location>
</feature>
<dbReference type="OrthoDB" id="5115613at2"/>
<keyword evidence="1" id="KW-0560">Oxidoreductase</keyword>
<evidence type="ECO:0000256" key="1">
    <source>
        <dbReference type="ARBA" id="ARBA00023002"/>
    </source>
</evidence>
<proteinExistence type="predicted"/>
<dbReference type="GO" id="GO:0005829">
    <property type="term" value="C:cytosol"/>
    <property type="evidence" value="ECO:0007669"/>
    <property type="project" value="TreeGrafter"/>
</dbReference>